<sequence length="908" mass="92911">MKLYNHFLWGARAIIISCLVNSPKFFWQQVALAQIIPDTTLPNASVVNPQEGVNVITGGTQAGKNLFHSFVLFSVPNNNSVYFNNSPDIQNIFTRVTGGSLSNINGIIQANGIINFYLINPNGIIFGPNARLEIGGSFLASTASSVKFADGSFFGVANANQTPTLLTVSVPTGLQFGSNPGGLVVKGNRQNRSQTNEIIDATTALQVDLNQTLALVGGNIAFEGGTLKTPGGRIELGSVGPNSFVNLSPLNKGIALGYDGVSTFGDIELFQQAAINATGAGGGDIQVWARRLTLKDGSQIEASTLGAQAGGSLSVNTSQSIELIGTSSDGIPSAIAATVDPEATGAGGNVSLETKQLIVSNGAQVLTLTAGAGAAGNLAVKASDSVELSGNSASKVPLLSRLSTTVAKDGTGAGGNLTVETGRLIVKEGAQVSSATFGFGSAGRLTVEASELIELTGISADRKFNSGLFTQVNPGAQGAGGNLTVETGSLIVTDGAQVSTATFDAGSGGNLAVKASDSVELSGTVIAFNNQRFRSALVTSVQRGANGSGGNLTVETGRLIVRDGAQISTATLGFKPGGTLTINASKSVEVIGTAVDPNFPSRLSARSTDIADAGNLIINTGQLTVRDGALVNVSSTGTGNAGNLEVVADAVFLDNKGSLEAESAGGAFGNIRLNSQSLIMRRGSTITTNATGTATGGNISLNINNGVLAALENSDISANSTESQGGTVTINARSIFGAQQRTREELESLLNTDNLDPAQLPSSDITATGANPSLSGTITINTPDVDPSSGLLPLPDNVVDATSLVASVCSRSKESSFTVTGRGGIPPSPTDALADEATWMDVRARGREQESRRVGERSSRSQSKVSNYQIVEVQGWILNSKGEVELVAQVPNTTPHSSGFSQQQCYAP</sequence>
<dbReference type="RefSeq" id="WP_190464275.1">
    <property type="nucleotide sequence ID" value="NZ_JACJPW010000021.1"/>
</dbReference>
<dbReference type="InterPro" id="IPR008638">
    <property type="entry name" value="FhaB/CdiA-like_TPS"/>
</dbReference>
<comment type="caution">
    <text evidence="3">The sequence shown here is derived from an EMBL/GenBank/DDBJ whole genome shotgun (WGS) entry which is preliminary data.</text>
</comment>
<dbReference type="Proteomes" id="UP000641646">
    <property type="component" value="Unassembled WGS sequence"/>
</dbReference>
<reference evidence="3" key="2">
    <citation type="submission" date="2020-08" db="EMBL/GenBank/DDBJ databases">
        <authorList>
            <person name="Chen M."/>
            <person name="Teng W."/>
            <person name="Zhao L."/>
            <person name="Hu C."/>
            <person name="Zhou Y."/>
            <person name="Han B."/>
            <person name="Song L."/>
            <person name="Shu W."/>
        </authorList>
    </citation>
    <scope>NUCLEOTIDE SEQUENCE</scope>
    <source>
        <strain evidence="3">FACHB-1375</strain>
    </source>
</reference>
<feature type="domain" description="Filamentous haemagglutinin FhaB/tRNA nuclease CdiA-like TPS" evidence="2">
    <location>
        <begin position="41"/>
        <end position="149"/>
    </location>
</feature>
<evidence type="ECO:0000313" key="3">
    <source>
        <dbReference type="EMBL" id="MBD2181466.1"/>
    </source>
</evidence>
<dbReference type="SUPFAM" id="SSF51126">
    <property type="entry name" value="Pectin lyase-like"/>
    <property type="match status" value="2"/>
</dbReference>
<dbReference type="SMART" id="SM00912">
    <property type="entry name" value="Haemagg_act"/>
    <property type="match status" value="1"/>
</dbReference>
<dbReference type="InterPro" id="IPR011050">
    <property type="entry name" value="Pectin_lyase_fold/virulence"/>
</dbReference>
<name>A0A926VCW6_9CYAN</name>
<dbReference type="AlphaFoldDB" id="A0A926VCW6"/>
<gene>
    <name evidence="3" type="ORF">H6G03_10150</name>
</gene>
<feature type="region of interest" description="Disordered" evidence="1">
    <location>
        <begin position="754"/>
        <end position="773"/>
    </location>
</feature>
<feature type="compositionally biased region" description="Basic and acidic residues" evidence="1">
    <location>
        <begin position="845"/>
        <end position="859"/>
    </location>
</feature>
<feature type="region of interest" description="Disordered" evidence="1">
    <location>
        <begin position="845"/>
        <end position="865"/>
    </location>
</feature>
<proteinExistence type="predicted"/>
<evidence type="ECO:0000256" key="1">
    <source>
        <dbReference type="SAM" id="MobiDB-lite"/>
    </source>
</evidence>
<dbReference type="InterPro" id="IPR012334">
    <property type="entry name" value="Pectin_lyas_fold"/>
</dbReference>
<dbReference type="NCBIfam" id="TIGR01901">
    <property type="entry name" value="adhes_NPXG"/>
    <property type="match status" value="1"/>
</dbReference>
<dbReference type="EMBL" id="JACJPW010000021">
    <property type="protein sequence ID" value="MBD2181466.1"/>
    <property type="molecule type" value="Genomic_DNA"/>
</dbReference>
<reference evidence="3" key="1">
    <citation type="journal article" date="2015" name="ISME J.">
        <title>Draft Genome Sequence of Streptomyces incarnatus NRRL8089, which Produces the Nucleoside Antibiotic Sinefungin.</title>
        <authorList>
            <person name="Oshima K."/>
            <person name="Hattori M."/>
            <person name="Shimizu H."/>
            <person name="Fukuda K."/>
            <person name="Nemoto M."/>
            <person name="Inagaki K."/>
            <person name="Tamura T."/>
        </authorList>
    </citation>
    <scope>NUCLEOTIDE SEQUENCE</scope>
    <source>
        <strain evidence="3">FACHB-1375</strain>
    </source>
</reference>
<dbReference type="Gene3D" id="2.160.20.10">
    <property type="entry name" value="Single-stranded right-handed beta-helix, Pectin lyase-like"/>
    <property type="match status" value="2"/>
</dbReference>
<dbReference type="Pfam" id="PF05860">
    <property type="entry name" value="TPS"/>
    <property type="match status" value="1"/>
</dbReference>
<keyword evidence="4" id="KW-1185">Reference proteome</keyword>
<evidence type="ECO:0000259" key="2">
    <source>
        <dbReference type="SMART" id="SM00912"/>
    </source>
</evidence>
<evidence type="ECO:0000313" key="4">
    <source>
        <dbReference type="Proteomes" id="UP000641646"/>
    </source>
</evidence>
<accession>A0A926VCW6</accession>
<protein>
    <submittedName>
        <fullName evidence="3">S-layer family protein</fullName>
    </submittedName>
</protein>
<organism evidence="3 4">
    <name type="scientific">Aerosakkonema funiforme FACHB-1375</name>
    <dbReference type="NCBI Taxonomy" id="2949571"/>
    <lineage>
        <taxon>Bacteria</taxon>
        <taxon>Bacillati</taxon>
        <taxon>Cyanobacteriota</taxon>
        <taxon>Cyanophyceae</taxon>
        <taxon>Oscillatoriophycideae</taxon>
        <taxon>Aerosakkonematales</taxon>
        <taxon>Aerosakkonemataceae</taxon>
        <taxon>Aerosakkonema</taxon>
    </lineage>
</organism>